<dbReference type="InterPro" id="IPR014127">
    <property type="entry name" value="CHP02757"/>
</dbReference>
<accession>A0A7S1N4M3</accession>
<dbReference type="EMBL" id="HBGA01019938">
    <property type="protein sequence ID" value="CAD8996666.1"/>
    <property type="molecule type" value="Transcribed_RNA"/>
</dbReference>
<evidence type="ECO:0000313" key="1">
    <source>
        <dbReference type="EMBL" id="CAD8996666.1"/>
    </source>
</evidence>
<proteinExistence type="predicted"/>
<dbReference type="NCBIfam" id="TIGR02757">
    <property type="entry name" value="TIGR02757 family protein"/>
    <property type="match status" value="1"/>
</dbReference>
<sequence>MPFKSNQEVSRILHSSRPIYWKKHPNGPSGPWFVSVPYWKFIFVSCIVMVCVWGLGTRTVGPLVRGYTLHLQPCSAMLSHLAQARPLFWSSTFRTITLNRQHTVAKATNLGTTTGEASLSLKAKLDFLYKKYATPAFIDTDPIQFPHRYNDKADIEIIGFLSAILAFGGRKGFIPKLEMLTKQIESSGVSPLEFILAYDDTMRPQFRSFKYRFFTSDNLHDYFIFLKFIYTQHNGLHGVVLDAYMRTGDLRDSIQSLRTRFLESTPTSHKSINFIGNPKSSACKKVNMFLRWMVRKDAVDFGLWTEIPTSKLYLPLDVHSFQNSQALGLTTKRTCTFLATMEITKKLAALDPVDPVKYDFALYGLGAIG</sequence>
<reference evidence="1" key="1">
    <citation type="submission" date="2021-01" db="EMBL/GenBank/DDBJ databases">
        <authorList>
            <person name="Corre E."/>
            <person name="Pelletier E."/>
            <person name="Niang G."/>
            <person name="Scheremetjew M."/>
            <person name="Finn R."/>
            <person name="Kale V."/>
            <person name="Holt S."/>
            <person name="Cochrane G."/>
            <person name="Meng A."/>
            <person name="Brown T."/>
            <person name="Cohen L."/>
        </authorList>
    </citation>
    <scope>NUCLEOTIDE SEQUENCE</scope>
    <source>
        <strain evidence="1">NIES-381</strain>
    </source>
</reference>
<protein>
    <recommendedName>
        <fullName evidence="2">TIGR02757 family protein</fullName>
    </recommendedName>
</protein>
<gene>
    <name evidence="1" type="ORF">EGYM00392_LOCUS7728</name>
</gene>
<organism evidence="1">
    <name type="scientific">Eutreptiella gymnastica</name>
    <dbReference type="NCBI Taxonomy" id="73025"/>
    <lineage>
        <taxon>Eukaryota</taxon>
        <taxon>Discoba</taxon>
        <taxon>Euglenozoa</taxon>
        <taxon>Euglenida</taxon>
        <taxon>Spirocuta</taxon>
        <taxon>Euglenophyceae</taxon>
        <taxon>Eutreptiales</taxon>
        <taxon>Eutreptiaceae</taxon>
        <taxon>Eutreptiella</taxon>
    </lineage>
</organism>
<dbReference type="Pfam" id="PF09674">
    <property type="entry name" value="DUF2400"/>
    <property type="match status" value="1"/>
</dbReference>
<dbReference type="AlphaFoldDB" id="A0A7S1N4M3"/>
<evidence type="ECO:0008006" key="2">
    <source>
        <dbReference type="Google" id="ProtNLM"/>
    </source>
</evidence>
<name>A0A7S1N4M3_9EUGL</name>